<name>K9XMQ7_STAC7</name>
<evidence type="ECO:0000313" key="3">
    <source>
        <dbReference type="Proteomes" id="UP000010473"/>
    </source>
</evidence>
<sequence length="381" mass="44642">MLTKLNSDAKQSSRILLFSQRGLRYQAANCCLYEFEDLIADFDRVDLFVPSNEYAFSRKLHRIIKYVTKSDSCATKISPFPNQSTLDQEYDLLFAVLDNPWQIYLLDSIKNWRDKCKYVACYIGELWQPELDNWRLLQEPFQYCDRIFLGVEHTVKPLSQLVNIPCSYLAPGVDTVLFSPYPFLPYRSLDVCYVGRRVPTIHQTLLELTTKKNFFYYYDTAKKLQLEVENHQDHRRLLANLLKRSRYTICTYAKFNRPEETGGNQEIGYRFFESAAAGTVMLGIPPKTATFEKYFGWSDSIIEIDLNTRDIDNIITELDTQPERLIRISRDSVTNSLQKHDWVYRWREILTAFGLELTPAMLDREKYLQQLVDSIQAQALV</sequence>
<keyword evidence="3" id="KW-1185">Reference proteome</keyword>
<dbReference type="HOGENOM" id="CLU_717027_0_0_3"/>
<protein>
    <recommendedName>
        <fullName evidence="1">Spore protein YkvP/CgeB glycosyl transferase-like domain-containing protein</fullName>
    </recommendedName>
</protein>
<proteinExistence type="predicted"/>
<gene>
    <name evidence="2" type="ordered locus">Sta7437_0269</name>
</gene>
<evidence type="ECO:0000313" key="2">
    <source>
        <dbReference type="EMBL" id="AFZ33885.1"/>
    </source>
</evidence>
<dbReference type="EMBL" id="CP003653">
    <property type="protein sequence ID" value="AFZ33885.1"/>
    <property type="molecule type" value="Genomic_DNA"/>
</dbReference>
<dbReference type="InterPro" id="IPR055259">
    <property type="entry name" value="YkvP/CgeB_Glyco_trans-like"/>
</dbReference>
<feature type="domain" description="Spore protein YkvP/CgeB glycosyl transferase-like" evidence="1">
    <location>
        <begin position="238"/>
        <end position="350"/>
    </location>
</feature>
<dbReference type="AlphaFoldDB" id="K9XMQ7"/>
<dbReference type="eggNOG" id="COG4641">
    <property type="taxonomic scope" value="Bacteria"/>
</dbReference>
<dbReference type="Pfam" id="PF13524">
    <property type="entry name" value="Glyco_trans_1_2"/>
    <property type="match status" value="1"/>
</dbReference>
<accession>K9XMQ7</accession>
<evidence type="ECO:0000259" key="1">
    <source>
        <dbReference type="Pfam" id="PF13524"/>
    </source>
</evidence>
<dbReference type="Proteomes" id="UP000010473">
    <property type="component" value="Chromosome"/>
</dbReference>
<dbReference type="RefSeq" id="WP_015191558.1">
    <property type="nucleotide sequence ID" value="NC_019748.1"/>
</dbReference>
<dbReference type="KEGG" id="scs:Sta7437_0269"/>
<organism evidence="2 3">
    <name type="scientific">Stanieria cyanosphaera (strain ATCC 29371 / PCC 7437)</name>
    <dbReference type="NCBI Taxonomy" id="111780"/>
    <lineage>
        <taxon>Bacteria</taxon>
        <taxon>Bacillati</taxon>
        <taxon>Cyanobacteriota</taxon>
        <taxon>Cyanophyceae</taxon>
        <taxon>Pleurocapsales</taxon>
        <taxon>Dermocarpellaceae</taxon>
        <taxon>Stanieria</taxon>
    </lineage>
</organism>
<reference evidence="3" key="1">
    <citation type="journal article" date="2013" name="Proc. Natl. Acad. Sci. U.S.A.">
        <title>Improving the coverage of the cyanobacterial phylum using diversity-driven genome sequencing.</title>
        <authorList>
            <person name="Shih P.M."/>
            <person name="Wu D."/>
            <person name="Latifi A."/>
            <person name="Axen S.D."/>
            <person name="Fewer D.P."/>
            <person name="Talla E."/>
            <person name="Calteau A."/>
            <person name="Cai F."/>
            <person name="Tandeau de Marsac N."/>
            <person name="Rippka R."/>
            <person name="Herdman M."/>
            <person name="Sivonen K."/>
            <person name="Coursin T."/>
            <person name="Laurent T."/>
            <person name="Goodwin L."/>
            <person name="Nolan M."/>
            <person name="Davenport K.W."/>
            <person name="Han C.S."/>
            <person name="Rubin E.M."/>
            <person name="Eisen J.A."/>
            <person name="Woyke T."/>
            <person name="Gugger M."/>
            <person name="Kerfeld C.A."/>
        </authorList>
    </citation>
    <scope>NUCLEOTIDE SEQUENCE [LARGE SCALE GENOMIC DNA]</scope>
    <source>
        <strain evidence="3">ATCC 29371 / PCC 7437</strain>
    </source>
</reference>
<dbReference type="OrthoDB" id="429264at2"/>